<sequence>MADPPPPHARGCVATARAMAAPRRATSDWHDPVGGRPATRTAVAVIAMERPRGRPATPATVSPPPSGPCRSSCHGTGTVAVRCGSDDHNCGGGGGGGGGGGTDDGGGSGGYGSGSLEAGVACVGGWRRRQEALAASWTRTAPRPRARAWPRGAARRGGGRPRARRAGACRRRQVPQPLPLLAATAAASAACRRRCCYRCGCHRGRTPSALRPPWRVVSCLSPAGRGLQARLSGAERVVVGRKVWSGRAAQRGGGLASQLTPRRWRAGEAGWTGRARRVGGTAGGR</sequence>
<protein>
    <submittedName>
        <fullName evidence="1">Uncharacterized protein</fullName>
    </submittedName>
</protein>
<reference evidence="1" key="1">
    <citation type="submission" date="2019-11" db="EMBL/GenBank/DDBJ databases">
        <title>Nori genome reveals adaptations in red seaweeds to the harsh intertidal environment.</title>
        <authorList>
            <person name="Wang D."/>
            <person name="Mao Y."/>
        </authorList>
    </citation>
    <scope>NUCLEOTIDE SEQUENCE</scope>
    <source>
        <tissue evidence="1">Gametophyte</tissue>
    </source>
</reference>
<dbReference type="EMBL" id="CM020618">
    <property type="protein sequence ID" value="KAK1861215.1"/>
    <property type="molecule type" value="Genomic_DNA"/>
</dbReference>
<evidence type="ECO:0000313" key="1">
    <source>
        <dbReference type="EMBL" id="KAK1861215.1"/>
    </source>
</evidence>
<name>A0ACC3BTY8_PYRYE</name>
<dbReference type="Proteomes" id="UP000798662">
    <property type="component" value="Chromosome 1"/>
</dbReference>
<organism evidence="1 2">
    <name type="scientific">Pyropia yezoensis</name>
    <name type="common">Susabi-nori</name>
    <name type="synonym">Porphyra yezoensis</name>
    <dbReference type="NCBI Taxonomy" id="2788"/>
    <lineage>
        <taxon>Eukaryota</taxon>
        <taxon>Rhodophyta</taxon>
        <taxon>Bangiophyceae</taxon>
        <taxon>Bangiales</taxon>
        <taxon>Bangiaceae</taxon>
        <taxon>Pyropia</taxon>
    </lineage>
</organism>
<comment type="caution">
    <text evidence="1">The sequence shown here is derived from an EMBL/GenBank/DDBJ whole genome shotgun (WGS) entry which is preliminary data.</text>
</comment>
<accession>A0ACC3BTY8</accession>
<evidence type="ECO:0000313" key="2">
    <source>
        <dbReference type="Proteomes" id="UP000798662"/>
    </source>
</evidence>
<proteinExistence type="predicted"/>
<keyword evidence="2" id="KW-1185">Reference proteome</keyword>
<gene>
    <name evidence="1" type="ORF">I4F81_003799</name>
</gene>